<feature type="domain" description="N-acetyltransferase" evidence="3">
    <location>
        <begin position="63"/>
        <end position="226"/>
    </location>
</feature>
<name>A0A812UGY8_9DINO</name>
<dbReference type="Gene3D" id="3.40.630.30">
    <property type="match status" value="1"/>
</dbReference>
<comment type="caution">
    <text evidence="4">The sequence shown here is derived from an EMBL/GenBank/DDBJ whole genome shotgun (WGS) entry which is preliminary data.</text>
</comment>
<proteinExistence type="predicted"/>
<evidence type="ECO:0000313" key="4">
    <source>
        <dbReference type="EMBL" id="CAE7574467.1"/>
    </source>
</evidence>
<dbReference type="InterPro" id="IPR051556">
    <property type="entry name" value="N-term/lysine_N-AcTrnsfr"/>
</dbReference>
<dbReference type="Pfam" id="PF00583">
    <property type="entry name" value="Acetyltransf_1"/>
    <property type="match status" value="1"/>
</dbReference>
<dbReference type="GO" id="GO:0016747">
    <property type="term" value="F:acyltransferase activity, transferring groups other than amino-acyl groups"/>
    <property type="evidence" value="ECO:0007669"/>
    <property type="project" value="InterPro"/>
</dbReference>
<dbReference type="PANTHER" id="PTHR42919">
    <property type="entry name" value="N-ALPHA-ACETYLTRANSFERASE"/>
    <property type="match status" value="1"/>
</dbReference>
<dbReference type="InterPro" id="IPR000182">
    <property type="entry name" value="GNAT_dom"/>
</dbReference>
<evidence type="ECO:0000256" key="1">
    <source>
        <dbReference type="ARBA" id="ARBA00022679"/>
    </source>
</evidence>
<evidence type="ECO:0000259" key="3">
    <source>
        <dbReference type="PROSITE" id="PS51186"/>
    </source>
</evidence>
<dbReference type="EMBL" id="CAJNDS010002724">
    <property type="protein sequence ID" value="CAE7574467.1"/>
    <property type="molecule type" value="Genomic_DNA"/>
</dbReference>
<dbReference type="Proteomes" id="UP000604046">
    <property type="component" value="Unassembled WGS sequence"/>
</dbReference>
<keyword evidence="2" id="KW-0012">Acyltransferase</keyword>
<dbReference type="AlphaFoldDB" id="A0A812UGY8"/>
<evidence type="ECO:0000313" key="5">
    <source>
        <dbReference type="Proteomes" id="UP000604046"/>
    </source>
</evidence>
<keyword evidence="5" id="KW-1185">Reference proteome</keyword>
<evidence type="ECO:0000256" key="2">
    <source>
        <dbReference type="ARBA" id="ARBA00023315"/>
    </source>
</evidence>
<reference evidence="4" key="1">
    <citation type="submission" date="2021-02" db="EMBL/GenBank/DDBJ databases">
        <authorList>
            <person name="Dougan E. K."/>
            <person name="Rhodes N."/>
            <person name="Thang M."/>
            <person name="Chan C."/>
        </authorList>
    </citation>
    <scope>NUCLEOTIDE SEQUENCE</scope>
</reference>
<dbReference type="InterPro" id="IPR016181">
    <property type="entry name" value="Acyl_CoA_acyltransferase"/>
</dbReference>
<dbReference type="PROSITE" id="PS51186">
    <property type="entry name" value="GNAT"/>
    <property type="match status" value="1"/>
</dbReference>
<dbReference type="PANTHER" id="PTHR42919:SF8">
    <property type="entry name" value="N-ALPHA-ACETYLTRANSFERASE 50"/>
    <property type="match status" value="1"/>
</dbReference>
<protein>
    <submittedName>
        <fullName evidence="4">Aurka-b protein</fullName>
    </submittedName>
</protein>
<organism evidence="4 5">
    <name type="scientific">Symbiodinium natans</name>
    <dbReference type="NCBI Taxonomy" id="878477"/>
    <lineage>
        <taxon>Eukaryota</taxon>
        <taxon>Sar</taxon>
        <taxon>Alveolata</taxon>
        <taxon>Dinophyceae</taxon>
        <taxon>Suessiales</taxon>
        <taxon>Symbiodiniaceae</taxon>
        <taxon>Symbiodinium</taxon>
    </lineage>
</organism>
<sequence>MWPGTVLDSLSDDRPELSANSPEEALEALRNGDVQTLRGYLAMWRSCRAYTLPKVVLECGKMIDTYGLSLLAVVRWWRLASQYANNETRAARTSLSFLIFAGAGQGICVAGEAATRGAGCHLDEDLEPSVTCTVDMEVVMDAGSLEAVAYIESIATSRAWRGAGLASRLMSFMEDKARAWGLRLIALHVHRDNWSALRFYQKKGFETTSDWLGWGDKFFLLLKPLYAAEAVAAK</sequence>
<dbReference type="OrthoDB" id="430913at2759"/>
<dbReference type="SUPFAM" id="SSF55729">
    <property type="entry name" value="Acyl-CoA N-acyltransferases (Nat)"/>
    <property type="match status" value="1"/>
</dbReference>
<keyword evidence="1" id="KW-0808">Transferase</keyword>
<dbReference type="CDD" id="cd04301">
    <property type="entry name" value="NAT_SF"/>
    <property type="match status" value="1"/>
</dbReference>
<accession>A0A812UGY8</accession>
<gene>
    <name evidence="4" type="primary">aurka-b</name>
    <name evidence="4" type="ORF">SNAT2548_LOCUS32772</name>
</gene>